<dbReference type="Gene3D" id="3.40.190.10">
    <property type="entry name" value="Periplasmic binding protein-like II"/>
    <property type="match status" value="2"/>
</dbReference>
<dbReference type="SUPFAM" id="SSF53850">
    <property type="entry name" value="Periplasmic binding protein-like II"/>
    <property type="match status" value="1"/>
</dbReference>
<name>A0A291H2E6_9MICO</name>
<sequence>MGPRAREIEPFGDGSTAFTVLTRSDTGMKLATNGHSKYLEEQTGVHVEYSTVPQGDEGTPKVNAIISSGDLPDAFMLGPEWMGGFTKAQLYAYGEQGLFQPLDKLIDEYAPELQQAFEENPDLRAAWTAPNGAMYAIPAVNQCYHCNSSDTRTWVNTATMKAAGWSEHPKTLDEFEQMLRDMKASDPDLLPMSGDSSVLPFGLIAASFMNFGIQRIRRDGKTIVYTPLDEQFRKVLEVVARFTADGLIDRNAFTQTNEQLKRLTMNKEKSRVGVLQMGNQWGVADIDFGNGNERWREFVALSAFAGPEGQKPIIPWDEGHSDAVGLVISSTCEDPATMVRWADVQLGLLTTLQRARGNLGEQWDWADAKQVGIDGRPALYTMLPEDGEGPENQTWPEFSPYNLSLDVRHGEAVNEKTSVEPELFRSGKLYEPYRSPIESLYLNPFFSTEQSAEIGELRTNLDTTYAQLTTQMAMGDLDPTDDSHWEQYVAAFTNAGVERYLEVLTEADAARS</sequence>
<evidence type="ECO:0000313" key="2">
    <source>
        <dbReference type="Proteomes" id="UP000217889"/>
    </source>
</evidence>
<reference evidence="1 2" key="1">
    <citation type="journal article" date="2014" name="Int. J. Syst. Evol. Microbiol.">
        <title>Brachybacterium ginsengisoli sp. nov., isolated from soil of a ginseng field.</title>
        <authorList>
            <person name="Hoang V.A."/>
            <person name="Kim Y.J."/>
            <person name="Nguyen N.L."/>
            <person name="Yang D.C."/>
        </authorList>
    </citation>
    <scope>NUCLEOTIDE SEQUENCE [LARGE SCALE GENOMIC DNA]</scope>
    <source>
        <strain evidence="1 2">DCY80</strain>
    </source>
</reference>
<organism evidence="1 2">
    <name type="scientific">Brachybacterium ginsengisoli</name>
    <dbReference type="NCBI Taxonomy" id="1331682"/>
    <lineage>
        <taxon>Bacteria</taxon>
        <taxon>Bacillati</taxon>
        <taxon>Actinomycetota</taxon>
        <taxon>Actinomycetes</taxon>
        <taxon>Micrococcales</taxon>
        <taxon>Dermabacteraceae</taxon>
        <taxon>Brachybacterium</taxon>
    </lineage>
</organism>
<dbReference type="PANTHER" id="PTHR43649:SF12">
    <property type="entry name" value="DIACETYLCHITOBIOSE BINDING PROTEIN DASA"/>
    <property type="match status" value="1"/>
</dbReference>
<evidence type="ECO:0008006" key="3">
    <source>
        <dbReference type="Google" id="ProtNLM"/>
    </source>
</evidence>
<protein>
    <recommendedName>
        <fullName evidence="3">ABC transporter substrate-binding protein</fullName>
    </recommendedName>
</protein>
<dbReference type="InterPro" id="IPR006059">
    <property type="entry name" value="SBP"/>
</dbReference>
<dbReference type="EMBL" id="CP023564">
    <property type="protein sequence ID" value="ATG56648.1"/>
    <property type="molecule type" value="Genomic_DNA"/>
</dbReference>
<gene>
    <name evidence="1" type="ORF">CFK41_14280</name>
</gene>
<keyword evidence="2" id="KW-1185">Reference proteome</keyword>
<dbReference type="InterPro" id="IPR050490">
    <property type="entry name" value="Bact_solute-bd_prot1"/>
</dbReference>
<accession>A0A291H2E6</accession>
<proteinExistence type="predicted"/>
<dbReference type="KEGG" id="bgg:CFK41_14280"/>
<evidence type="ECO:0000313" key="1">
    <source>
        <dbReference type="EMBL" id="ATG56648.1"/>
    </source>
</evidence>
<dbReference type="Proteomes" id="UP000217889">
    <property type="component" value="Chromosome"/>
</dbReference>
<dbReference type="AlphaFoldDB" id="A0A291H2E6"/>
<dbReference type="Pfam" id="PF01547">
    <property type="entry name" value="SBP_bac_1"/>
    <property type="match status" value="1"/>
</dbReference>
<dbReference type="PANTHER" id="PTHR43649">
    <property type="entry name" value="ARABINOSE-BINDING PROTEIN-RELATED"/>
    <property type="match status" value="1"/>
</dbReference>